<comment type="caution">
    <text evidence="1">The sequence shown here is derived from an EMBL/GenBank/DDBJ whole genome shotgun (WGS) entry which is preliminary data.</text>
</comment>
<reference evidence="1" key="2">
    <citation type="journal article" date="2023" name="Science">
        <title>Genomic signatures of disease resistance in endangered staghorn corals.</title>
        <authorList>
            <person name="Vollmer S.V."/>
            <person name="Selwyn J.D."/>
            <person name="Despard B.A."/>
            <person name="Roesel C.L."/>
        </authorList>
    </citation>
    <scope>NUCLEOTIDE SEQUENCE</scope>
    <source>
        <strain evidence="1">K2</strain>
    </source>
</reference>
<accession>A0AAD9Q067</accession>
<proteinExistence type="predicted"/>
<dbReference type="Proteomes" id="UP001249851">
    <property type="component" value="Unassembled WGS sequence"/>
</dbReference>
<dbReference type="EMBL" id="JARQWQ010000089">
    <property type="protein sequence ID" value="KAK2552251.1"/>
    <property type="molecule type" value="Genomic_DNA"/>
</dbReference>
<evidence type="ECO:0000313" key="1">
    <source>
        <dbReference type="EMBL" id="KAK2552251.1"/>
    </source>
</evidence>
<evidence type="ECO:0000313" key="2">
    <source>
        <dbReference type="Proteomes" id="UP001249851"/>
    </source>
</evidence>
<dbReference type="AlphaFoldDB" id="A0AAD9Q067"/>
<gene>
    <name evidence="1" type="ORF">P5673_026778</name>
</gene>
<name>A0AAD9Q067_ACRCE</name>
<reference evidence="1" key="1">
    <citation type="journal article" date="2023" name="G3 (Bethesda)">
        <title>Whole genome assembly and annotation of the endangered Caribbean coral Acropora cervicornis.</title>
        <authorList>
            <person name="Selwyn J.D."/>
            <person name="Vollmer S.V."/>
        </authorList>
    </citation>
    <scope>NUCLEOTIDE SEQUENCE</scope>
    <source>
        <strain evidence="1">K2</strain>
    </source>
</reference>
<sequence length="78" mass="8596">MMEAENNETKKKSIMVWTESKDLSLLRTIAAEGIFVNTKAGSRESGAAWLNVASALVAESLTVTARSVRDRYHILAKK</sequence>
<organism evidence="1 2">
    <name type="scientific">Acropora cervicornis</name>
    <name type="common">Staghorn coral</name>
    <dbReference type="NCBI Taxonomy" id="6130"/>
    <lineage>
        <taxon>Eukaryota</taxon>
        <taxon>Metazoa</taxon>
        <taxon>Cnidaria</taxon>
        <taxon>Anthozoa</taxon>
        <taxon>Hexacorallia</taxon>
        <taxon>Scleractinia</taxon>
        <taxon>Astrocoeniina</taxon>
        <taxon>Acroporidae</taxon>
        <taxon>Acropora</taxon>
    </lineage>
</organism>
<protein>
    <submittedName>
        <fullName evidence="1">Uncharacterized protein</fullName>
    </submittedName>
</protein>
<keyword evidence="2" id="KW-1185">Reference proteome</keyword>